<accession>A0AAI8RCA1</accession>
<organism evidence="2 3">
    <name type="scientific">Enterococcus mundtii</name>
    <dbReference type="NCBI Taxonomy" id="53346"/>
    <lineage>
        <taxon>Bacteria</taxon>
        <taxon>Bacillati</taxon>
        <taxon>Bacillota</taxon>
        <taxon>Bacilli</taxon>
        <taxon>Lactobacillales</taxon>
        <taxon>Enterococcaceae</taxon>
        <taxon>Enterococcus</taxon>
    </lineage>
</organism>
<keyword evidence="1" id="KW-0472">Membrane</keyword>
<gene>
    <name evidence="2" type="ORF">EM151A_4018</name>
</gene>
<geneLocation type="plasmid" evidence="3">
    <name>pem15-1a-1 dna</name>
</geneLocation>
<keyword evidence="1" id="KW-0812">Transmembrane</keyword>
<protein>
    <submittedName>
        <fullName evidence="2">Thioredoxin reductase</fullName>
    </submittedName>
</protein>
<keyword evidence="1" id="KW-1133">Transmembrane helix</keyword>
<proteinExistence type="predicted"/>
<name>A0AAI8RCA1_ENTMU</name>
<dbReference type="AlphaFoldDB" id="A0AAI8RCA1"/>
<reference evidence="2 3" key="1">
    <citation type="submission" date="2019-07" db="EMBL/GenBank/DDBJ databases">
        <title>antibiotic susceptibility of plant-derived lactic acid bacteria.</title>
        <authorList>
            <person name="Sugiyama M."/>
            <person name="Noda M."/>
        </authorList>
    </citation>
    <scope>NUCLEOTIDE SEQUENCE [LARGE SCALE GENOMIC DNA]</scope>
    <source>
        <strain evidence="2 3">15-1A</strain>
        <plasmid evidence="3">pem15-1a-1 dna</plasmid>
    </source>
</reference>
<evidence type="ECO:0000313" key="3">
    <source>
        <dbReference type="Proteomes" id="UP000509460"/>
    </source>
</evidence>
<sequence length="147" mass="17230">MFGYIVLIHNEKTSFVRSDTIEQRQSYILYEKDSVNYSEDNNEKFESMDWSLDVEGPYLSIEVVGDKVKIEDKSKSQEITDHRYRHSNVRPAMARTQPQIDGEITNEQQIVHFGSSTSKFDRFILKYYSPILIISSMTLSFLLYLLL</sequence>
<evidence type="ECO:0000256" key="1">
    <source>
        <dbReference type="SAM" id="Phobius"/>
    </source>
</evidence>
<feature type="transmembrane region" description="Helical" evidence="1">
    <location>
        <begin position="127"/>
        <end position="146"/>
    </location>
</feature>
<evidence type="ECO:0000313" key="2">
    <source>
        <dbReference type="EMBL" id="BBM16247.1"/>
    </source>
</evidence>
<keyword evidence="2" id="KW-0614">Plasmid</keyword>
<dbReference type="Proteomes" id="UP000509460">
    <property type="component" value="Plasmid pEM15-1A-1"/>
</dbReference>
<dbReference type="EMBL" id="AP019811">
    <property type="protein sequence ID" value="BBM16247.1"/>
    <property type="molecule type" value="Genomic_DNA"/>
</dbReference>